<reference evidence="1 2" key="1">
    <citation type="submission" date="2016-08" db="EMBL/GenBank/DDBJ databases">
        <title>Complete genome sequence of Streptomyces agglomeratus strain 6-3-2, a novel anti-MRSA actinomycete isolated from Wuli of Tebit, China.</title>
        <authorList>
            <person name="Chen X."/>
        </authorList>
    </citation>
    <scope>NUCLEOTIDE SEQUENCE [LARGE SCALE GENOMIC DNA]</scope>
    <source>
        <strain evidence="1 2">6-3-2</strain>
    </source>
</reference>
<evidence type="ECO:0000313" key="2">
    <source>
        <dbReference type="Proteomes" id="UP000095759"/>
    </source>
</evidence>
<dbReference type="Proteomes" id="UP000095759">
    <property type="component" value="Unassembled WGS sequence"/>
</dbReference>
<sequence>MLDVLHPARTAGGIFDRLDVEWAALCADAAVQAAVTDWLVTDRLADDVAAVTDAVTDTWVRTLGPAQLLAALRPRDGAMTDALADAVLRAVLRRAAGRDRSAVLAARIVVQAMIPAAVRMTRGQVRPFGGRSFDDVGHMTVAALFEVARSGRIHTRPGRPAANLVLDTLRHVCAELAADREERGAGLALAEDLADTELGPAEMAEAWAIRTAATAAGLQPVGAMSEAETSRARLELLELVLDAMDTGALSPADGRAIAWHYTAAPVPDAEAASRAGTTAGAWQRRRSRAVARLKSSLQPRPAA</sequence>
<keyword evidence="2" id="KW-1185">Reference proteome</keyword>
<accession>A0A1E5NYZ4</accession>
<dbReference type="OrthoDB" id="5143780at2"/>
<protein>
    <submittedName>
        <fullName evidence="1">Uncharacterized protein</fullName>
    </submittedName>
</protein>
<dbReference type="AlphaFoldDB" id="A0A1E5NYZ4"/>
<dbReference type="RefSeq" id="WP_069936177.1">
    <property type="nucleotide sequence ID" value="NZ_MEHJ01000002.1"/>
</dbReference>
<organism evidence="1 2">
    <name type="scientific">Streptomyces agglomeratus</name>
    <dbReference type="NCBI Taxonomy" id="285458"/>
    <lineage>
        <taxon>Bacteria</taxon>
        <taxon>Bacillati</taxon>
        <taxon>Actinomycetota</taxon>
        <taxon>Actinomycetes</taxon>
        <taxon>Kitasatosporales</taxon>
        <taxon>Streptomycetaceae</taxon>
        <taxon>Streptomyces</taxon>
    </lineage>
</organism>
<proteinExistence type="predicted"/>
<comment type="caution">
    <text evidence="1">The sequence shown here is derived from an EMBL/GenBank/DDBJ whole genome shotgun (WGS) entry which is preliminary data.</text>
</comment>
<dbReference type="EMBL" id="MEHJ01000002">
    <property type="protein sequence ID" value="OEJ21546.1"/>
    <property type="molecule type" value="Genomic_DNA"/>
</dbReference>
<evidence type="ECO:0000313" key="1">
    <source>
        <dbReference type="EMBL" id="OEJ21546.1"/>
    </source>
</evidence>
<name>A0A1E5NYZ4_9ACTN</name>
<gene>
    <name evidence="1" type="ORF">AS594_39090</name>
</gene>